<keyword evidence="2" id="KW-1185">Reference proteome</keyword>
<dbReference type="RefSeq" id="WP_345609630.1">
    <property type="nucleotide sequence ID" value="NZ_BAABJO010000028.1"/>
</dbReference>
<dbReference type="EMBL" id="BAABJO010000028">
    <property type="protein sequence ID" value="GAA5133766.1"/>
    <property type="molecule type" value="Genomic_DNA"/>
</dbReference>
<evidence type="ECO:0000313" key="1">
    <source>
        <dbReference type="EMBL" id="GAA5133766.1"/>
    </source>
</evidence>
<organism evidence="1 2">
    <name type="scientific">Pseudonocardia adelaidensis</name>
    <dbReference type="NCBI Taxonomy" id="648754"/>
    <lineage>
        <taxon>Bacteria</taxon>
        <taxon>Bacillati</taxon>
        <taxon>Actinomycetota</taxon>
        <taxon>Actinomycetes</taxon>
        <taxon>Pseudonocardiales</taxon>
        <taxon>Pseudonocardiaceae</taxon>
        <taxon>Pseudonocardia</taxon>
    </lineage>
</organism>
<proteinExistence type="predicted"/>
<dbReference type="PANTHER" id="PTHR47623:SF1">
    <property type="entry name" value="OS09G0287300 PROTEIN"/>
    <property type="match status" value="1"/>
</dbReference>
<gene>
    <name evidence="1" type="ORF">GCM10023320_60450</name>
</gene>
<dbReference type="CDD" id="cd07067">
    <property type="entry name" value="HP_PGM_like"/>
    <property type="match status" value="1"/>
</dbReference>
<dbReference type="PANTHER" id="PTHR47623">
    <property type="entry name" value="OS09G0287300 PROTEIN"/>
    <property type="match status" value="1"/>
</dbReference>
<dbReference type="SMART" id="SM00855">
    <property type="entry name" value="PGAM"/>
    <property type="match status" value="1"/>
</dbReference>
<sequence length="162" mass="17290">MTIDPRRLVVVRHAKSAWPDGVPDPQRPLNARGRRDAPEAGRWIRDHVGHLDAVVCSPATRTRQTWRLIAAELDEPPDPVVDDRVYAAAVDTLLAVVRALPDDVGSALLLGHNPGVTELVAALTAEEAEMKTSAIAVVELGGPWAGAAPGRARLADRATPRG</sequence>
<dbReference type="SUPFAM" id="SSF53254">
    <property type="entry name" value="Phosphoglycerate mutase-like"/>
    <property type="match status" value="1"/>
</dbReference>
<evidence type="ECO:0000313" key="2">
    <source>
        <dbReference type="Proteomes" id="UP001500804"/>
    </source>
</evidence>
<reference evidence="2" key="1">
    <citation type="journal article" date="2019" name="Int. J. Syst. Evol. Microbiol.">
        <title>The Global Catalogue of Microorganisms (GCM) 10K type strain sequencing project: providing services to taxonomists for standard genome sequencing and annotation.</title>
        <authorList>
            <consortium name="The Broad Institute Genomics Platform"/>
            <consortium name="The Broad Institute Genome Sequencing Center for Infectious Disease"/>
            <person name="Wu L."/>
            <person name="Ma J."/>
        </authorList>
    </citation>
    <scope>NUCLEOTIDE SEQUENCE [LARGE SCALE GENOMIC DNA]</scope>
    <source>
        <strain evidence="2">JCM 18302</strain>
    </source>
</reference>
<dbReference type="InterPro" id="IPR029033">
    <property type="entry name" value="His_PPase_superfam"/>
</dbReference>
<accession>A0ABP9NTK9</accession>
<dbReference type="Gene3D" id="3.40.50.1240">
    <property type="entry name" value="Phosphoglycerate mutase-like"/>
    <property type="match status" value="1"/>
</dbReference>
<dbReference type="InterPro" id="IPR013078">
    <property type="entry name" value="His_Pase_superF_clade-1"/>
</dbReference>
<name>A0ABP9NTK9_9PSEU</name>
<dbReference type="Proteomes" id="UP001500804">
    <property type="component" value="Unassembled WGS sequence"/>
</dbReference>
<comment type="caution">
    <text evidence="1">The sequence shown here is derived from an EMBL/GenBank/DDBJ whole genome shotgun (WGS) entry which is preliminary data.</text>
</comment>
<dbReference type="Pfam" id="PF00300">
    <property type="entry name" value="His_Phos_1"/>
    <property type="match status" value="1"/>
</dbReference>
<protein>
    <submittedName>
        <fullName evidence="1">Histidine phosphatase family protein</fullName>
    </submittedName>
</protein>